<evidence type="ECO:0000256" key="5">
    <source>
        <dbReference type="SAM" id="Coils"/>
    </source>
</evidence>
<sequence>MASTREVSSIAEELWCPVCLSIFQDPRMLGCGHSFCLACLESCISSEGHHDGSCPECQTPFSLQEAAHNRVLANLSQKARLLTLEGTPQSGGRGSVDVCKEHNEPLKLFCCQDEAPICRICQDLPQHQSHSILPIKNAVRVYQDKLKASLEPLEDGVKWATKNQSLQLETIEDLECLYQNLCGLIFFAFEELREILNEQEQAMMETVKQMKEDNQADMENRLEYLTAYESSHKETISSIQVALEETNTFAFLKGIKGLMGRVQEHLREEKEEAESDNIQEAKESEEKEDGEKEAGEEEEEDGKRDEAIPDEWEACCEESPDTKVEDEEGTIIPVDPSLRELEVSLDFEAWKEMLRSISIREADAPGFPYCSPPQEENMLQSEGGGVSEGAKEKAAPIGEKCSSTTEVSASAPGEVSCERERACSSRSSAVKSTPYQPPLCVPPFPLPVFQQWPIFSNVSVRGGMTAITPRWNDGLMTRGRGYPQRLPPGFVARQGRGYHPNLQRFQSHATNFGHPENWKSPRTERPHPRGAYARRQGGGGSNKQNTPSHGRDPSGQSGGDVIKQEMPKSGEVPVLGEGRGQLNHRGLPPSRSVGSGDGEGKSTNKQGFKPRGRSTSRQGGPGRLQGAAKKPPTPQKQGDTPGNKGSPSQAKPSHPGGRGSGSAKGPQKK</sequence>
<dbReference type="PROSITE" id="PS50089">
    <property type="entry name" value="ZF_RING_2"/>
    <property type="match status" value="1"/>
</dbReference>
<accession>A0A9Q0XJX3</accession>
<evidence type="ECO:0000256" key="2">
    <source>
        <dbReference type="ARBA" id="ARBA00022771"/>
    </source>
</evidence>
<evidence type="ECO:0000259" key="8">
    <source>
        <dbReference type="PROSITE" id="PS50119"/>
    </source>
</evidence>
<dbReference type="SMART" id="SM00184">
    <property type="entry name" value="RING"/>
    <property type="match status" value="1"/>
</dbReference>
<dbReference type="PROSITE" id="PS50119">
    <property type="entry name" value="ZF_BBOX"/>
    <property type="match status" value="1"/>
</dbReference>
<dbReference type="InterPro" id="IPR000315">
    <property type="entry name" value="Znf_B-box"/>
</dbReference>
<feature type="region of interest" description="Disordered" evidence="6">
    <location>
        <begin position="510"/>
        <end position="669"/>
    </location>
</feature>
<feature type="region of interest" description="Disordered" evidence="6">
    <location>
        <begin position="267"/>
        <end position="311"/>
    </location>
</feature>
<evidence type="ECO:0000256" key="4">
    <source>
        <dbReference type="PROSITE-ProRule" id="PRU00024"/>
    </source>
</evidence>
<dbReference type="SUPFAM" id="SSF57845">
    <property type="entry name" value="B-box zinc-binding domain"/>
    <property type="match status" value="1"/>
</dbReference>
<dbReference type="Pfam" id="PF00643">
    <property type="entry name" value="zf-B_box"/>
    <property type="match status" value="1"/>
</dbReference>
<keyword evidence="2 4" id="KW-0863">Zinc-finger</keyword>
<organism evidence="9 10">
    <name type="scientific">Phrynocephalus forsythii</name>
    <dbReference type="NCBI Taxonomy" id="171643"/>
    <lineage>
        <taxon>Eukaryota</taxon>
        <taxon>Metazoa</taxon>
        <taxon>Chordata</taxon>
        <taxon>Craniata</taxon>
        <taxon>Vertebrata</taxon>
        <taxon>Euteleostomi</taxon>
        <taxon>Lepidosauria</taxon>
        <taxon>Squamata</taxon>
        <taxon>Bifurcata</taxon>
        <taxon>Unidentata</taxon>
        <taxon>Episquamata</taxon>
        <taxon>Toxicofera</taxon>
        <taxon>Iguania</taxon>
        <taxon>Acrodonta</taxon>
        <taxon>Agamidae</taxon>
        <taxon>Agaminae</taxon>
        <taxon>Phrynocephalus</taxon>
    </lineage>
</organism>
<dbReference type="Pfam" id="PF15227">
    <property type="entry name" value="zf-C3HC4_4"/>
    <property type="match status" value="1"/>
</dbReference>
<dbReference type="SUPFAM" id="SSF57850">
    <property type="entry name" value="RING/U-box"/>
    <property type="match status" value="1"/>
</dbReference>
<dbReference type="Gene3D" id="3.30.40.10">
    <property type="entry name" value="Zinc/RING finger domain, C3HC4 (zinc finger)"/>
    <property type="match status" value="1"/>
</dbReference>
<dbReference type="OrthoDB" id="9049620at2759"/>
<dbReference type="Proteomes" id="UP001142489">
    <property type="component" value="Unassembled WGS sequence"/>
</dbReference>
<evidence type="ECO:0000256" key="3">
    <source>
        <dbReference type="ARBA" id="ARBA00022833"/>
    </source>
</evidence>
<feature type="compositionally biased region" description="Basic and acidic residues" evidence="6">
    <location>
        <begin position="279"/>
        <end position="293"/>
    </location>
</feature>
<dbReference type="SMART" id="SM00336">
    <property type="entry name" value="BBOX"/>
    <property type="match status" value="1"/>
</dbReference>
<dbReference type="GO" id="GO:0008270">
    <property type="term" value="F:zinc ion binding"/>
    <property type="evidence" value="ECO:0007669"/>
    <property type="project" value="UniProtKB-KW"/>
</dbReference>
<protein>
    <submittedName>
        <fullName evidence="9">Uncharacterized protein</fullName>
    </submittedName>
</protein>
<keyword evidence="5" id="KW-0175">Coiled coil</keyword>
<gene>
    <name evidence="9" type="ORF">JRQ81_003451</name>
</gene>
<dbReference type="PROSITE" id="PS00518">
    <property type="entry name" value="ZF_RING_1"/>
    <property type="match status" value="1"/>
</dbReference>
<keyword evidence="3" id="KW-0862">Zinc</keyword>
<evidence type="ECO:0000313" key="9">
    <source>
        <dbReference type="EMBL" id="KAJ7317289.1"/>
    </source>
</evidence>
<dbReference type="InterPro" id="IPR001841">
    <property type="entry name" value="Znf_RING"/>
</dbReference>
<evidence type="ECO:0000259" key="7">
    <source>
        <dbReference type="PROSITE" id="PS50089"/>
    </source>
</evidence>
<feature type="domain" description="B box-type" evidence="8">
    <location>
        <begin position="94"/>
        <end position="135"/>
    </location>
</feature>
<feature type="domain" description="RING-type" evidence="7">
    <location>
        <begin position="16"/>
        <end position="58"/>
    </location>
</feature>
<dbReference type="InterPro" id="IPR013083">
    <property type="entry name" value="Znf_RING/FYVE/PHD"/>
</dbReference>
<proteinExistence type="predicted"/>
<evidence type="ECO:0000256" key="1">
    <source>
        <dbReference type="ARBA" id="ARBA00022723"/>
    </source>
</evidence>
<dbReference type="PANTHER" id="PTHR24103">
    <property type="entry name" value="E3 UBIQUITIN-PROTEIN LIGASE TRIM"/>
    <property type="match status" value="1"/>
</dbReference>
<name>A0A9Q0XJX3_9SAUR</name>
<dbReference type="CDD" id="cd19800">
    <property type="entry name" value="Bbox2_xNF7-like"/>
    <property type="match status" value="1"/>
</dbReference>
<dbReference type="Gene3D" id="3.30.160.60">
    <property type="entry name" value="Classic Zinc Finger"/>
    <property type="match status" value="1"/>
</dbReference>
<dbReference type="EMBL" id="JAPFRF010000011">
    <property type="protein sequence ID" value="KAJ7317289.1"/>
    <property type="molecule type" value="Genomic_DNA"/>
</dbReference>
<evidence type="ECO:0000256" key="6">
    <source>
        <dbReference type="SAM" id="MobiDB-lite"/>
    </source>
</evidence>
<feature type="compositionally biased region" description="Polar residues" evidence="6">
    <location>
        <begin position="635"/>
        <end position="651"/>
    </location>
</feature>
<dbReference type="AlphaFoldDB" id="A0A9Q0XJX3"/>
<feature type="compositionally biased region" description="Basic and acidic residues" evidence="6">
    <location>
        <begin position="516"/>
        <end position="527"/>
    </location>
</feature>
<reference evidence="9" key="1">
    <citation type="journal article" date="2023" name="DNA Res.">
        <title>Chromosome-level genome assembly of Phrynocephalus forsythii using third-generation DNA sequencing and Hi-C analysis.</title>
        <authorList>
            <person name="Qi Y."/>
            <person name="Zhao W."/>
            <person name="Zhao Y."/>
            <person name="Niu C."/>
            <person name="Cao S."/>
            <person name="Zhang Y."/>
        </authorList>
    </citation>
    <scope>NUCLEOTIDE SEQUENCE</scope>
    <source>
        <tissue evidence="9">Muscle</tissue>
    </source>
</reference>
<keyword evidence="10" id="KW-1185">Reference proteome</keyword>
<dbReference type="InterPro" id="IPR050143">
    <property type="entry name" value="TRIM/RBCC"/>
</dbReference>
<dbReference type="InterPro" id="IPR017907">
    <property type="entry name" value="Znf_RING_CS"/>
</dbReference>
<keyword evidence="1" id="KW-0479">Metal-binding</keyword>
<evidence type="ECO:0000313" key="10">
    <source>
        <dbReference type="Proteomes" id="UP001142489"/>
    </source>
</evidence>
<comment type="caution">
    <text evidence="9">The sequence shown here is derived from an EMBL/GenBank/DDBJ whole genome shotgun (WGS) entry which is preliminary data.</text>
</comment>
<feature type="coiled-coil region" evidence="5">
    <location>
        <begin position="189"/>
        <end position="216"/>
    </location>
</feature>